<dbReference type="SUPFAM" id="SSF50156">
    <property type="entry name" value="PDZ domain-like"/>
    <property type="match status" value="1"/>
</dbReference>
<feature type="domain" description="PDZ" evidence="7">
    <location>
        <begin position="244"/>
        <end position="315"/>
    </location>
</feature>
<dbReference type="FunFam" id="3.90.226.10:FF:000090">
    <property type="entry name" value="Tail-specific protease"/>
    <property type="match status" value="1"/>
</dbReference>
<dbReference type="InterPro" id="IPR020992">
    <property type="entry name" value="Tail_Prtase_C"/>
</dbReference>
<dbReference type="GO" id="GO:0030288">
    <property type="term" value="C:outer membrane-bounded periplasmic space"/>
    <property type="evidence" value="ECO:0007669"/>
    <property type="project" value="TreeGrafter"/>
</dbReference>
<evidence type="ECO:0000256" key="1">
    <source>
        <dbReference type="ARBA" id="ARBA00009179"/>
    </source>
</evidence>
<dbReference type="EMBL" id="PVTH01000003">
    <property type="protein sequence ID" value="PRY53876.1"/>
    <property type="molecule type" value="Genomic_DNA"/>
</dbReference>
<dbReference type="PANTHER" id="PTHR32060">
    <property type="entry name" value="TAIL-SPECIFIC PROTEASE"/>
    <property type="match status" value="1"/>
</dbReference>
<dbReference type="PANTHER" id="PTHR32060:SF22">
    <property type="entry name" value="CARBOXYL-TERMINAL-PROCESSING PEPTIDASE 3, CHLOROPLASTIC"/>
    <property type="match status" value="1"/>
</dbReference>
<comment type="caution">
    <text evidence="8">The sequence shown here is derived from an EMBL/GenBank/DDBJ whole genome shotgun (WGS) entry which is preliminary data.</text>
</comment>
<keyword evidence="4 5" id="KW-0720">Serine protease</keyword>
<dbReference type="Pfam" id="PF11818">
    <property type="entry name" value="DUF3340"/>
    <property type="match status" value="1"/>
</dbReference>
<dbReference type="GO" id="GO:0007165">
    <property type="term" value="P:signal transduction"/>
    <property type="evidence" value="ECO:0007669"/>
    <property type="project" value="TreeGrafter"/>
</dbReference>
<dbReference type="SMART" id="SM00245">
    <property type="entry name" value="TSPc"/>
    <property type="match status" value="1"/>
</dbReference>
<dbReference type="Gene3D" id="3.90.226.10">
    <property type="entry name" value="2-enoyl-CoA Hydratase, Chain A, domain 1"/>
    <property type="match status" value="1"/>
</dbReference>
<dbReference type="OrthoDB" id="9812068at2"/>
<keyword evidence="2 5" id="KW-0645">Protease</keyword>
<evidence type="ECO:0000313" key="9">
    <source>
        <dbReference type="Proteomes" id="UP000238034"/>
    </source>
</evidence>
<dbReference type="PROSITE" id="PS50106">
    <property type="entry name" value="PDZ"/>
    <property type="match status" value="1"/>
</dbReference>
<evidence type="ECO:0000256" key="3">
    <source>
        <dbReference type="ARBA" id="ARBA00022801"/>
    </source>
</evidence>
<dbReference type="AlphaFoldDB" id="A0A2T0U7H7"/>
<keyword evidence="9" id="KW-1185">Reference proteome</keyword>
<comment type="similarity">
    <text evidence="1 5">Belongs to the peptidase S41A family.</text>
</comment>
<organism evidence="8 9">
    <name type="scientific">Arcticibacter pallidicorallinus</name>
    <dbReference type="NCBI Taxonomy" id="1259464"/>
    <lineage>
        <taxon>Bacteria</taxon>
        <taxon>Pseudomonadati</taxon>
        <taxon>Bacteroidota</taxon>
        <taxon>Sphingobacteriia</taxon>
        <taxon>Sphingobacteriales</taxon>
        <taxon>Sphingobacteriaceae</taxon>
        <taxon>Arcticibacter</taxon>
    </lineage>
</organism>
<dbReference type="InterPro" id="IPR004447">
    <property type="entry name" value="Peptidase_S41A"/>
</dbReference>
<proteinExistence type="inferred from homology"/>
<dbReference type="InterPro" id="IPR040573">
    <property type="entry name" value="TSP_N"/>
</dbReference>
<dbReference type="Proteomes" id="UP000238034">
    <property type="component" value="Unassembled WGS sequence"/>
</dbReference>
<dbReference type="CDD" id="cd06782">
    <property type="entry name" value="cpPDZ_CPP-like"/>
    <property type="match status" value="1"/>
</dbReference>
<sequence>MDFKSLKEMLKKIFMALFILAFIACAAEPRVVTDVEGSANLKPDPSQSLVSRELVKIIEGAHYKKVKVDDSLSSKILDKYINQLDQGRSYLLASDIKSFEKYRLTFDDDLRAGDLTAFFHIFNVFQARYADRLKYSATQVDKPFDFTKNETFTYNREKLPWLESIEASNTLWKKRVKSDLLNLKLSGGDAAKNKETLKTRYKNLLSQTQKLNNEDAFQVIMNSFTETIDPHTNYFIPQRAQAFNEEMSRTFEGIGASLQLENEVIKIAAIVPGGPAFKAKTLQVNDKIIGVAQGKDGEFEDVRGWRLDNSVSKIKGPRGTVVRLKIIPAGQEISSQPKIVTLVRDKVVMEDQSAKKTIKTITEGGKSYRIGVIEVPAFYMNFKDYQAGDPNYKSTTRDVRRILDTLKREKVDGIVIDLRTNGGGSLMEAIELTGLFIKRGPVVQVRNPRSTEVSDDDDPSISWTGPLGVMVDRFSASASEIFAAAIQDYNRGIVMGTQTYGKGTVQSALDLSRYISTVDEFLNKIKTTDKSGKATTATQGPRFGQINLTIAKFYRINGSSTQHKGVIPDIQFPMIFSADKYGESSEPSALPFDSISPATYTRVADLSPIKSQLIKLHENRMKESAEYKYLLEDIVEFRKRESENEVTLNEAKLKKERELQEARNLARDNQRRALKGLPPLKKGEVKKADDYDFIQDESLKTMADFIRLNQAGQFTMVY</sequence>
<dbReference type="GO" id="GO:0008236">
    <property type="term" value="F:serine-type peptidase activity"/>
    <property type="evidence" value="ECO:0007669"/>
    <property type="project" value="UniProtKB-KW"/>
</dbReference>
<feature type="signal peptide" evidence="6">
    <location>
        <begin position="1"/>
        <end position="26"/>
    </location>
</feature>
<gene>
    <name evidence="8" type="ORF">B0I27_103349</name>
</gene>
<dbReference type="GO" id="GO:0004175">
    <property type="term" value="F:endopeptidase activity"/>
    <property type="evidence" value="ECO:0007669"/>
    <property type="project" value="TreeGrafter"/>
</dbReference>
<evidence type="ECO:0000313" key="8">
    <source>
        <dbReference type="EMBL" id="PRY53876.1"/>
    </source>
</evidence>
<evidence type="ECO:0000256" key="2">
    <source>
        <dbReference type="ARBA" id="ARBA00022670"/>
    </source>
</evidence>
<name>A0A2T0U7H7_9SPHI</name>
<keyword evidence="3 5" id="KW-0378">Hydrolase</keyword>
<dbReference type="InterPro" id="IPR036034">
    <property type="entry name" value="PDZ_sf"/>
</dbReference>
<dbReference type="CDD" id="cd07560">
    <property type="entry name" value="Peptidase_S41_CPP"/>
    <property type="match status" value="1"/>
</dbReference>
<dbReference type="Pfam" id="PF00595">
    <property type="entry name" value="PDZ"/>
    <property type="match status" value="1"/>
</dbReference>
<feature type="chain" id="PRO_5015480327" evidence="6">
    <location>
        <begin position="27"/>
        <end position="718"/>
    </location>
</feature>
<dbReference type="InterPro" id="IPR029045">
    <property type="entry name" value="ClpP/crotonase-like_dom_sf"/>
</dbReference>
<protein>
    <submittedName>
        <fullName evidence="8">Carboxyl-terminal processing protease</fullName>
    </submittedName>
</protein>
<dbReference type="SUPFAM" id="SSF52096">
    <property type="entry name" value="ClpP/crotonase"/>
    <property type="match status" value="1"/>
</dbReference>
<dbReference type="InterPro" id="IPR005151">
    <property type="entry name" value="Tail-specific_protease"/>
</dbReference>
<evidence type="ECO:0000256" key="4">
    <source>
        <dbReference type="ARBA" id="ARBA00022825"/>
    </source>
</evidence>
<reference evidence="8 9" key="1">
    <citation type="submission" date="2018-03" db="EMBL/GenBank/DDBJ databases">
        <title>Genomic Encyclopedia of Type Strains, Phase III (KMG-III): the genomes of soil and plant-associated and newly described type strains.</title>
        <authorList>
            <person name="Whitman W."/>
        </authorList>
    </citation>
    <scope>NUCLEOTIDE SEQUENCE [LARGE SCALE GENOMIC DNA]</scope>
    <source>
        <strain evidence="8 9">CGMCC 1.9313</strain>
    </source>
</reference>
<dbReference type="Pfam" id="PF17804">
    <property type="entry name" value="TSP_NTD"/>
    <property type="match status" value="1"/>
</dbReference>
<evidence type="ECO:0000259" key="7">
    <source>
        <dbReference type="PROSITE" id="PS50106"/>
    </source>
</evidence>
<dbReference type="GO" id="GO:0006508">
    <property type="term" value="P:proteolysis"/>
    <property type="evidence" value="ECO:0007669"/>
    <property type="project" value="UniProtKB-KW"/>
</dbReference>
<dbReference type="NCBIfam" id="TIGR00225">
    <property type="entry name" value="prc"/>
    <property type="match status" value="1"/>
</dbReference>
<dbReference type="SMART" id="SM00228">
    <property type="entry name" value="PDZ"/>
    <property type="match status" value="1"/>
</dbReference>
<accession>A0A2T0U7H7</accession>
<dbReference type="Pfam" id="PF03572">
    <property type="entry name" value="Peptidase_S41"/>
    <property type="match status" value="1"/>
</dbReference>
<dbReference type="InterPro" id="IPR001478">
    <property type="entry name" value="PDZ"/>
</dbReference>
<evidence type="ECO:0000256" key="5">
    <source>
        <dbReference type="RuleBase" id="RU004404"/>
    </source>
</evidence>
<dbReference type="Gene3D" id="2.30.42.10">
    <property type="match status" value="1"/>
</dbReference>
<dbReference type="PROSITE" id="PS51257">
    <property type="entry name" value="PROKAR_LIPOPROTEIN"/>
    <property type="match status" value="1"/>
</dbReference>
<keyword evidence="6" id="KW-0732">Signal</keyword>
<evidence type="ECO:0000256" key="6">
    <source>
        <dbReference type="SAM" id="SignalP"/>
    </source>
</evidence>